<keyword evidence="5" id="KW-0175">Coiled coil</keyword>
<evidence type="ECO:0000256" key="9">
    <source>
        <dbReference type="RuleBase" id="RU368027"/>
    </source>
</evidence>
<dbReference type="GO" id="GO:0005730">
    <property type="term" value="C:nucleolus"/>
    <property type="evidence" value="ECO:0007669"/>
    <property type="project" value="UniProtKB-SubCell"/>
</dbReference>
<dbReference type="GO" id="GO:0000462">
    <property type="term" value="P:maturation of SSU-rRNA from tricistronic rRNA transcript (SSU-rRNA, 5.8S rRNA, LSU-rRNA)"/>
    <property type="evidence" value="ECO:0007669"/>
    <property type="project" value="TreeGrafter"/>
</dbReference>
<keyword evidence="4 9" id="KW-0698">rRNA processing</keyword>
<feature type="compositionally biased region" description="Basic and acidic residues" evidence="10">
    <location>
        <begin position="348"/>
        <end position="369"/>
    </location>
</feature>
<evidence type="ECO:0000256" key="1">
    <source>
        <dbReference type="ARBA" id="ARBA00004604"/>
    </source>
</evidence>
<dbReference type="InterPro" id="IPR009292">
    <property type="entry name" value="RRP36"/>
</dbReference>
<evidence type="ECO:0000256" key="5">
    <source>
        <dbReference type="ARBA" id="ARBA00023054"/>
    </source>
</evidence>
<reference evidence="11 12" key="1">
    <citation type="submission" date="2014-04" db="EMBL/GenBank/DDBJ databases">
        <authorList>
            <consortium name="DOE Joint Genome Institute"/>
            <person name="Kuo A."/>
            <person name="Gay G."/>
            <person name="Dore J."/>
            <person name="Kohler A."/>
            <person name="Nagy L.G."/>
            <person name="Floudas D."/>
            <person name="Copeland A."/>
            <person name="Barry K.W."/>
            <person name="Cichocki N."/>
            <person name="Veneault-Fourrey C."/>
            <person name="LaButti K."/>
            <person name="Lindquist E.A."/>
            <person name="Lipzen A."/>
            <person name="Lundell T."/>
            <person name="Morin E."/>
            <person name="Murat C."/>
            <person name="Sun H."/>
            <person name="Tunlid A."/>
            <person name="Henrissat B."/>
            <person name="Grigoriev I.V."/>
            <person name="Hibbett D.S."/>
            <person name="Martin F."/>
            <person name="Nordberg H.P."/>
            <person name="Cantor M.N."/>
            <person name="Hua S.X."/>
        </authorList>
    </citation>
    <scope>NUCLEOTIDE SEQUENCE [LARGE SCALE GENOMIC DNA]</scope>
    <source>
        <strain evidence="12">h7</strain>
    </source>
</reference>
<dbReference type="HOGENOM" id="CLU_048802_1_0_1"/>
<keyword evidence="3 9" id="KW-0690">Ribosome biogenesis</keyword>
<evidence type="ECO:0000256" key="10">
    <source>
        <dbReference type="SAM" id="MobiDB-lite"/>
    </source>
</evidence>
<feature type="compositionally biased region" description="Acidic residues" evidence="10">
    <location>
        <begin position="41"/>
        <end position="55"/>
    </location>
</feature>
<evidence type="ECO:0000313" key="12">
    <source>
        <dbReference type="Proteomes" id="UP000053424"/>
    </source>
</evidence>
<evidence type="ECO:0000313" key="11">
    <source>
        <dbReference type="EMBL" id="KIM48239.1"/>
    </source>
</evidence>
<feature type="compositionally biased region" description="Basic and acidic residues" evidence="10">
    <location>
        <begin position="162"/>
        <end position="190"/>
    </location>
</feature>
<dbReference type="GO" id="GO:0030686">
    <property type="term" value="C:90S preribosome"/>
    <property type="evidence" value="ECO:0007669"/>
    <property type="project" value="TreeGrafter"/>
</dbReference>
<evidence type="ECO:0000256" key="3">
    <source>
        <dbReference type="ARBA" id="ARBA00022517"/>
    </source>
</evidence>
<comment type="function">
    <text evidence="8 9">Component of the 90S pre-ribosome involved in the maturation of rRNAs. Required for early cleavages of the pre-RNAs in the 40S ribosomal subunit maturation pathway.</text>
</comment>
<dbReference type="Pfam" id="PF06102">
    <property type="entry name" value="RRP36"/>
    <property type="match status" value="1"/>
</dbReference>
<dbReference type="OrthoDB" id="448446at2759"/>
<keyword evidence="12" id="KW-1185">Reference proteome</keyword>
<feature type="compositionally biased region" description="Acidic residues" evidence="10">
    <location>
        <begin position="75"/>
        <end position="85"/>
    </location>
</feature>
<dbReference type="AlphaFoldDB" id="A0A0C3CVS2"/>
<feature type="compositionally biased region" description="Low complexity" evidence="10">
    <location>
        <begin position="63"/>
        <end position="72"/>
    </location>
</feature>
<feature type="region of interest" description="Disordered" evidence="10">
    <location>
        <begin position="306"/>
        <end position="328"/>
    </location>
</feature>
<dbReference type="EMBL" id="KN831769">
    <property type="protein sequence ID" value="KIM48239.1"/>
    <property type="molecule type" value="Genomic_DNA"/>
</dbReference>
<evidence type="ECO:0000256" key="6">
    <source>
        <dbReference type="ARBA" id="ARBA00023242"/>
    </source>
</evidence>
<reference evidence="12" key="2">
    <citation type="submission" date="2015-01" db="EMBL/GenBank/DDBJ databases">
        <title>Evolutionary Origins and Diversification of the Mycorrhizal Mutualists.</title>
        <authorList>
            <consortium name="DOE Joint Genome Institute"/>
            <consortium name="Mycorrhizal Genomics Consortium"/>
            <person name="Kohler A."/>
            <person name="Kuo A."/>
            <person name="Nagy L.G."/>
            <person name="Floudas D."/>
            <person name="Copeland A."/>
            <person name="Barry K.W."/>
            <person name="Cichocki N."/>
            <person name="Veneault-Fourrey C."/>
            <person name="LaButti K."/>
            <person name="Lindquist E.A."/>
            <person name="Lipzen A."/>
            <person name="Lundell T."/>
            <person name="Morin E."/>
            <person name="Murat C."/>
            <person name="Riley R."/>
            <person name="Ohm R."/>
            <person name="Sun H."/>
            <person name="Tunlid A."/>
            <person name="Henrissat B."/>
            <person name="Grigoriev I.V."/>
            <person name="Hibbett D.S."/>
            <person name="Martin F."/>
        </authorList>
    </citation>
    <scope>NUCLEOTIDE SEQUENCE [LARGE SCALE GENOMIC DNA]</scope>
    <source>
        <strain evidence="12">h7</strain>
    </source>
</reference>
<feature type="region of interest" description="Disordered" evidence="10">
    <location>
        <begin position="348"/>
        <end position="391"/>
    </location>
</feature>
<keyword evidence="7 9" id="KW-0687">Ribonucleoprotein</keyword>
<evidence type="ECO:0000256" key="8">
    <source>
        <dbReference type="ARBA" id="ARBA00025053"/>
    </source>
</evidence>
<name>A0A0C3CVS2_HEBCY</name>
<organism evidence="11 12">
    <name type="scientific">Hebeloma cylindrosporum</name>
    <dbReference type="NCBI Taxonomy" id="76867"/>
    <lineage>
        <taxon>Eukaryota</taxon>
        <taxon>Fungi</taxon>
        <taxon>Dikarya</taxon>
        <taxon>Basidiomycota</taxon>
        <taxon>Agaricomycotina</taxon>
        <taxon>Agaricomycetes</taxon>
        <taxon>Agaricomycetidae</taxon>
        <taxon>Agaricales</taxon>
        <taxon>Agaricineae</taxon>
        <taxon>Hymenogastraceae</taxon>
        <taxon>Hebeloma</taxon>
    </lineage>
</organism>
<sequence length="391" mass="44738">MPRRPRPAKRQLPGKKIQSSSTRVKDSTKPSVGKFIKSDSNDEEDGGFNLEEEEPWSDKFEEGSSQGSLSRQGSEESEAGEDDDADAPRVVQWAEDDEDFRNDDFEDEEAGSEISDEGVLKNNLQDFPLGALRQAQHVLQLAEAESESDSEKDSDVDSEAAPEVHDIKGKRKEKIEKVEWSAKPRTDISKRSSKHAPTEVTSKRPVTRKRTVVEIPKLVPRDPRFLPTAGEFSADKFQKSYGFLADNHKKELNALRETLKQARKLLASSPRDLRSEREHEVYRLEQAVKRAESMVNRDRLQQVERDALGKVKKEEQRKRTEGKGEWWMKKGEKQKVVVQARYEALAKEGGQRAVKKAIEKKQKKESQKEKRSRPYQKGEYSGEPPAKRRRQ</sequence>
<gene>
    <name evidence="11" type="ORF">M413DRAFT_225819</name>
</gene>
<accession>A0A0C3CVS2</accession>
<evidence type="ECO:0000256" key="4">
    <source>
        <dbReference type="ARBA" id="ARBA00022552"/>
    </source>
</evidence>
<keyword evidence="6 9" id="KW-0539">Nucleus</keyword>
<dbReference type="STRING" id="686832.A0A0C3CVS2"/>
<comment type="similarity">
    <text evidence="2 9">Belongs to the RRP36 family.</text>
</comment>
<feature type="compositionally biased region" description="Acidic residues" evidence="10">
    <location>
        <begin position="94"/>
        <end position="116"/>
    </location>
</feature>
<comment type="subunit">
    <text evidence="9">Associates with 90S and pre-40S pre-ribosomal particles.</text>
</comment>
<feature type="region of interest" description="Disordered" evidence="10">
    <location>
        <begin position="1"/>
        <end position="120"/>
    </location>
</feature>
<proteinExistence type="inferred from homology"/>
<protein>
    <recommendedName>
        <fullName evidence="9">rRNA biogenesis protein RRP36</fullName>
    </recommendedName>
</protein>
<comment type="subcellular location">
    <subcellularLocation>
        <location evidence="1 9">Nucleus</location>
        <location evidence="1 9">Nucleolus</location>
    </subcellularLocation>
</comment>
<dbReference type="PANTHER" id="PTHR21738">
    <property type="entry name" value="RIBOSOMAL RNA PROCESSING PROTEIN 36 HOMOLOG"/>
    <property type="match status" value="1"/>
</dbReference>
<dbReference type="Proteomes" id="UP000053424">
    <property type="component" value="Unassembled WGS sequence"/>
</dbReference>
<feature type="compositionally biased region" description="Basic residues" evidence="10">
    <location>
        <begin position="1"/>
        <end position="13"/>
    </location>
</feature>
<dbReference type="PANTHER" id="PTHR21738:SF0">
    <property type="entry name" value="RIBOSOMAL RNA PROCESSING PROTEIN 36 HOMOLOG"/>
    <property type="match status" value="1"/>
</dbReference>
<evidence type="ECO:0000256" key="2">
    <source>
        <dbReference type="ARBA" id="ARBA00009418"/>
    </source>
</evidence>
<feature type="region of interest" description="Disordered" evidence="10">
    <location>
        <begin position="138"/>
        <end position="210"/>
    </location>
</feature>
<evidence type="ECO:0000256" key="7">
    <source>
        <dbReference type="ARBA" id="ARBA00023274"/>
    </source>
</evidence>